<name>A0AAN7Q4Y9_9COLE</name>
<proteinExistence type="predicted"/>
<evidence type="ECO:0000313" key="1">
    <source>
        <dbReference type="EMBL" id="KAK4885919.1"/>
    </source>
</evidence>
<dbReference type="EMBL" id="JARPUR010000001">
    <property type="protein sequence ID" value="KAK4885919.1"/>
    <property type="molecule type" value="Genomic_DNA"/>
</dbReference>
<keyword evidence="2" id="KW-1185">Reference proteome</keyword>
<dbReference type="Proteomes" id="UP001353858">
    <property type="component" value="Unassembled WGS sequence"/>
</dbReference>
<gene>
    <name evidence="1" type="ORF">RN001_002190</name>
</gene>
<organism evidence="1 2">
    <name type="scientific">Aquatica leii</name>
    <dbReference type="NCBI Taxonomy" id="1421715"/>
    <lineage>
        <taxon>Eukaryota</taxon>
        <taxon>Metazoa</taxon>
        <taxon>Ecdysozoa</taxon>
        <taxon>Arthropoda</taxon>
        <taxon>Hexapoda</taxon>
        <taxon>Insecta</taxon>
        <taxon>Pterygota</taxon>
        <taxon>Neoptera</taxon>
        <taxon>Endopterygota</taxon>
        <taxon>Coleoptera</taxon>
        <taxon>Polyphaga</taxon>
        <taxon>Elateriformia</taxon>
        <taxon>Elateroidea</taxon>
        <taxon>Lampyridae</taxon>
        <taxon>Luciolinae</taxon>
        <taxon>Aquatica</taxon>
    </lineage>
</organism>
<sequence length="81" mass="9216">MYFVKILYSSNKRNYCEYYKMGQKECITEIPATGLITETVSVCSNIKSGCRKYIDDVYDKGTNSKLIHTESIPDCSADLNI</sequence>
<accession>A0AAN7Q4Y9</accession>
<comment type="caution">
    <text evidence="1">The sequence shown here is derived from an EMBL/GenBank/DDBJ whole genome shotgun (WGS) entry which is preliminary data.</text>
</comment>
<evidence type="ECO:0000313" key="2">
    <source>
        <dbReference type="Proteomes" id="UP001353858"/>
    </source>
</evidence>
<reference evidence="2" key="1">
    <citation type="submission" date="2023-01" db="EMBL/GenBank/DDBJ databases">
        <title>Key to firefly adult light organ development and bioluminescence: homeobox transcription factors regulate luciferase expression and transportation to peroxisome.</title>
        <authorList>
            <person name="Fu X."/>
        </authorList>
    </citation>
    <scope>NUCLEOTIDE SEQUENCE [LARGE SCALE GENOMIC DNA]</scope>
</reference>
<dbReference type="AlphaFoldDB" id="A0AAN7Q4Y9"/>
<protein>
    <submittedName>
        <fullName evidence="1">Uncharacterized protein</fullName>
    </submittedName>
</protein>